<accession>A0A6V7SK21</accession>
<organism evidence="1 2">
    <name type="scientific">Plasmodium vinckei</name>
    <dbReference type="NCBI Taxonomy" id="5860"/>
    <lineage>
        <taxon>Eukaryota</taxon>
        <taxon>Sar</taxon>
        <taxon>Alveolata</taxon>
        <taxon>Apicomplexa</taxon>
        <taxon>Aconoidasida</taxon>
        <taxon>Haemosporida</taxon>
        <taxon>Plasmodiidae</taxon>
        <taxon>Plasmodium</taxon>
        <taxon>Plasmodium (Vinckeia)</taxon>
    </lineage>
</organism>
<evidence type="ECO:0000313" key="2">
    <source>
        <dbReference type="Proteomes" id="UP000515697"/>
    </source>
</evidence>
<dbReference type="Proteomes" id="UP000515697">
    <property type="component" value="Chromosome PVSEL_05"/>
</dbReference>
<gene>
    <name evidence="1" type="ORF">PVSEL_0503620</name>
</gene>
<proteinExistence type="predicted"/>
<evidence type="ECO:0000313" key="1">
    <source>
        <dbReference type="EMBL" id="CAD2099468.1"/>
    </source>
</evidence>
<sequence length="63" mass="7375">MKIAITVNHRNAECKLHHLPFKMYCLINQALDLWIVNQDLDLWIVNQDLDFGQLTIVNQALDL</sequence>
<reference evidence="1 2" key="1">
    <citation type="submission" date="2020-08" db="EMBL/GenBank/DDBJ databases">
        <authorList>
            <person name="Ramaprasad A."/>
        </authorList>
    </citation>
    <scope>NUCLEOTIDE SEQUENCE [LARGE SCALE GENOMIC DNA]</scope>
</reference>
<protein>
    <submittedName>
        <fullName evidence="1">Uncharacterized protein</fullName>
    </submittedName>
</protein>
<dbReference type="VEuPathDB" id="PlasmoDB:PVSEL_0503620"/>
<dbReference type="EMBL" id="LR865426">
    <property type="protein sequence ID" value="CAD2099468.1"/>
    <property type="molecule type" value="Genomic_DNA"/>
</dbReference>
<name>A0A6V7SK21_PLAVN</name>
<dbReference type="AlphaFoldDB" id="A0A6V7SK21"/>